<accession>A0A4W4DSQ3</accession>
<feature type="domain" description="Homeobox" evidence="8">
    <location>
        <begin position="88"/>
        <end position="148"/>
    </location>
</feature>
<dbReference type="InterPro" id="IPR050394">
    <property type="entry name" value="Homeobox_NK-like"/>
</dbReference>
<dbReference type="PRINTS" id="PR00024">
    <property type="entry name" value="HOMEOBOX"/>
</dbReference>
<feature type="compositionally biased region" description="Polar residues" evidence="7">
    <location>
        <begin position="26"/>
        <end position="40"/>
    </location>
</feature>
<dbReference type="RefSeq" id="XP_026867062.2">
    <property type="nucleotide sequence ID" value="XM_027011261.2"/>
</dbReference>
<dbReference type="InterPro" id="IPR009057">
    <property type="entry name" value="Homeodomain-like_sf"/>
</dbReference>
<evidence type="ECO:0000256" key="5">
    <source>
        <dbReference type="PROSITE-ProRule" id="PRU00108"/>
    </source>
</evidence>
<gene>
    <name evidence="9" type="primary">NKX3-1</name>
</gene>
<dbReference type="GeneID" id="113578175"/>
<dbReference type="GO" id="GO:0000978">
    <property type="term" value="F:RNA polymerase II cis-regulatory region sequence-specific DNA binding"/>
    <property type="evidence" value="ECO:0007669"/>
    <property type="project" value="TreeGrafter"/>
</dbReference>
<dbReference type="InterPro" id="IPR017970">
    <property type="entry name" value="Homeobox_CS"/>
</dbReference>
<dbReference type="CDD" id="cd00086">
    <property type="entry name" value="homeodomain"/>
    <property type="match status" value="1"/>
</dbReference>
<sequence length="207" mass="23146">MASSNKQLTSFFIEDILSMKEEKPEGSTSTTARRQSQLNWSKDGEEDSALLLAVTAAESTLARRPAGGSCVRSAEQAHLPTDAASGGVKQKRSRAAFTHLQVLELEKKFSRQKYLSAPERAHLATALRLTETQVKIWFQNRRYKTKRKQLASECARDYAQKSEGRAASATREDLLRASLFAAVCESYAYRPCMYDLHGLGAWRPAVW</sequence>
<evidence type="ECO:0000256" key="4">
    <source>
        <dbReference type="ARBA" id="ARBA00023242"/>
    </source>
</evidence>
<reference evidence="10" key="2">
    <citation type="journal article" date="2017" name="Sci. Adv.">
        <title>A tail of two voltages: Proteomic comparison of the three electric organs of the electric eel.</title>
        <authorList>
            <person name="Traeger L.L."/>
            <person name="Sabat G."/>
            <person name="Barrett-Wilt G.A."/>
            <person name="Wells G.B."/>
            <person name="Sussman M.R."/>
        </authorList>
    </citation>
    <scope>NUCLEOTIDE SEQUENCE [LARGE SCALE GENOMIC DNA]</scope>
</reference>
<evidence type="ECO:0000256" key="1">
    <source>
        <dbReference type="ARBA" id="ARBA00004123"/>
    </source>
</evidence>
<dbReference type="PROSITE" id="PS50071">
    <property type="entry name" value="HOMEOBOX_2"/>
    <property type="match status" value="1"/>
</dbReference>
<dbReference type="GO" id="GO:0005634">
    <property type="term" value="C:nucleus"/>
    <property type="evidence" value="ECO:0007669"/>
    <property type="project" value="UniProtKB-SubCell"/>
</dbReference>
<dbReference type="InterPro" id="IPR001356">
    <property type="entry name" value="HD"/>
</dbReference>
<comment type="subcellular location">
    <subcellularLocation>
        <location evidence="1 5 6">Nucleus</location>
    </subcellularLocation>
</comment>
<feature type="region of interest" description="Disordered" evidence="7">
    <location>
        <begin position="21"/>
        <end position="41"/>
    </location>
</feature>
<dbReference type="Proteomes" id="UP000314983">
    <property type="component" value="Chromosome 18"/>
</dbReference>
<feature type="DNA-binding region" description="Homeobox" evidence="5">
    <location>
        <begin position="90"/>
        <end position="149"/>
    </location>
</feature>
<dbReference type="STRING" id="8005.ENSEEEP00000001956"/>
<dbReference type="AlphaFoldDB" id="A0A4W4DSQ3"/>
<dbReference type="SMART" id="SM00389">
    <property type="entry name" value="HOX"/>
    <property type="match status" value="1"/>
</dbReference>
<dbReference type="Pfam" id="PF00046">
    <property type="entry name" value="Homeodomain"/>
    <property type="match status" value="1"/>
</dbReference>
<evidence type="ECO:0000313" key="9">
    <source>
        <dbReference type="Ensembl" id="ENSEEEP00000001956.2"/>
    </source>
</evidence>
<proteinExistence type="predicted"/>
<evidence type="ECO:0000256" key="3">
    <source>
        <dbReference type="ARBA" id="ARBA00023155"/>
    </source>
</evidence>
<dbReference type="GO" id="GO:0000981">
    <property type="term" value="F:DNA-binding transcription factor activity, RNA polymerase II-specific"/>
    <property type="evidence" value="ECO:0007669"/>
    <property type="project" value="InterPro"/>
</dbReference>
<protein>
    <recommendedName>
        <fullName evidence="8">Homeobox domain-containing protein</fullName>
    </recommendedName>
</protein>
<evidence type="ECO:0000256" key="2">
    <source>
        <dbReference type="ARBA" id="ARBA00023125"/>
    </source>
</evidence>
<dbReference type="GeneTree" id="ENSGT00940000160930"/>
<organism evidence="9 10">
    <name type="scientific">Electrophorus electricus</name>
    <name type="common">Electric eel</name>
    <name type="synonym">Gymnotus electricus</name>
    <dbReference type="NCBI Taxonomy" id="8005"/>
    <lineage>
        <taxon>Eukaryota</taxon>
        <taxon>Metazoa</taxon>
        <taxon>Chordata</taxon>
        <taxon>Craniata</taxon>
        <taxon>Vertebrata</taxon>
        <taxon>Euteleostomi</taxon>
        <taxon>Actinopterygii</taxon>
        <taxon>Neopterygii</taxon>
        <taxon>Teleostei</taxon>
        <taxon>Ostariophysi</taxon>
        <taxon>Gymnotiformes</taxon>
        <taxon>Gymnotoidei</taxon>
        <taxon>Gymnotidae</taxon>
        <taxon>Electrophorus</taxon>
    </lineage>
</organism>
<dbReference type="PANTHER" id="PTHR24340:SF38">
    <property type="entry name" value="HOMEOBOX PROTEIN NKX-3.1"/>
    <property type="match status" value="1"/>
</dbReference>
<dbReference type="SUPFAM" id="SSF46689">
    <property type="entry name" value="Homeodomain-like"/>
    <property type="match status" value="1"/>
</dbReference>
<reference evidence="9" key="3">
    <citation type="submission" date="2020-05" db="EMBL/GenBank/DDBJ databases">
        <title>Electrophorus electricus (electric eel) genome, fEleEle1, primary haplotype.</title>
        <authorList>
            <person name="Myers G."/>
            <person name="Meyer A."/>
            <person name="Fedrigo O."/>
            <person name="Formenti G."/>
            <person name="Rhie A."/>
            <person name="Tracey A."/>
            <person name="Sims Y."/>
            <person name="Jarvis E.D."/>
        </authorList>
    </citation>
    <scope>NUCLEOTIDE SEQUENCE [LARGE SCALE GENOMIC DNA]</scope>
</reference>
<reference evidence="9" key="4">
    <citation type="submission" date="2025-08" db="UniProtKB">
        <authorList>
            <consortium name="Ensembl"/>
        </authorList>
    </citation>
    <scope>IDENTIFICATION</scope>
</reference>
<dbReference type="InterPro" id="IPR020479">
    <property type="entry name" value="HD_metazoa"/>
</dbReference>
<dbReference type="Gene3D" id="1.10.10.60">
    <property type="entry name" value="Homeodomain-like"/>
    <property type="match status" value="1"/>
</dbReference>
<keyword evidence="2 5" id="KW-0238">DNA-binding</keyword>
<dbReference type="Ensembl" id="ENSEEET00000001994.2">
    <property type="protein sequence ID" value="ENSEEEP00000001956.2"/>
    <property type="gene ID" value="ENSEEEG00000001222.2"/>
</dbReference>
<dbReference type="OMA" id="FCKAYQY"/>
<evidence type="ECO:0000259" key="8">
    <source>
        <dbReference type="PROSITE" id="PS50071"/>
    </source>
</evidence>
<keyword evidence="4 5" id="KW-0539">Nucleus</keyword>
<evidence type="ECO:0000256" key="6">
    <source>
        <dbReference type="RuleBase" id="RU000682"/>
    </source>
</evidence>
<keyword evidence="10" id="KW-1185">Reference proteome</keyword>
<evidence type="ECO:0000256" key="7">
    <source>
        <dbReference type="SAM" id="MobiDB-lite"/>
    </source>
</evidence>
<evidence type="ECO:0000313" key="10">
    <source>
        <dbReference type="Proteomes" id="UP000314983"/>
    </source>
</evidence>
<name>A0A4W4DSQ3_ELEEL</name>
<dbReference type="GO" id="GO:0030154">
    <property type="term" value="P:cell differentiation"/>
    <property type="evidence" value="ECO:0007669"/>
    <property type="project" value="TreeGrafter"/>
</dbReference>
<keyword evidence="3 5" id="KW-0371">Homeobox</keyword>
<reference evidence="10" key="1">
    <citation type="journal article" date="2014" name="Science">
        <title>Nonhuman genetics. Genomic basis for the convergent evolution of electric organs.</title>
        <authorList>
            <person name="Gallant J.R."/>
            <person name="Traeger L.L."/>
            <person name="Volkening J.D."/>
            <person name="Moffett H."/>
            <person name="Chen P.H."/>
            <person name="Novina C.D."/>
            <person name="Phillips G.N.Jr."/>
            <person name="Anand R."/>
            <person name="Wells G.B."/>
            <person name="Pinch M."/>
            <person name="Guth R."/>
            <person name="Unguez G.A."/>
            <person name="Albert J.S."/>
            <person name="Zakon H.H."/>
            <person name="Samanta M.P."/>
            <person name="Sussman M.R."/>
        </authorList>
    </citation>
    <scope>NUCLEOTIDE SEQUENCE [LARGE SCALE GENOMIC DNA]</scope>
</reference>
<dbReference type="PANTHER" id="PTHR24340">
    <property type="entry name" value="HOMEOBOX PROTEIN NKX"/>
    <property type="match status" value="1"/>
</dbReference>
<reference evidence="9" key="5">
    <citation type="submission" date="2025-09" db="UniProtKB">
        <authorList>
            <consortium name="Ensembl"/>
        </authorList>
    </citation>
    <scope>IDENTIFICATION</scope>
</reference>
<dbReference type="PROSITE" id="PS00027">
    <property type="entry name" value="HOMEOBOX_1"/>
    <property type="match status" value="1"/>
</dbReference>